<protein>
    <submittedName>
        <fullName evidence="3">Copine-4</fullName>
    </submittedName>
</protein>
<name>A0A1S3G3V6_DIPOR</name>
<dbReference type="InterPro" id="IPR037768">
    <property type="entry name" value="C2B_Copine"/>
</dbReference>
<feature type="domain" description="C2" evidence="1">
    <location>
        <begin position="3"/>
        <end position="131"/>
    </location>
</feature>
<reference evidence="3" key="1">
    <citation type="submission" date="2025-08" db="UniProtKB">
        <authorList>
            <consortium name="RefSeq"/>
        </authorList>
    </citation>
    <scope>IDENTIFICATION</scope>
    <source>
        <tissue evidence="3">Kidney</tissue>
    </source>
</reference>
<dbReference type="InterPro" id="IPR045052">
    <property type="entry name" value="Copine"/>
</dbReference>
<dbReference type="FunCoup" id="A0A1S3G3V6">
    <property type="interactions" value="339"/>
</dbReference>
<dbReference type="Proteomes" id="UP000081671">
    <property type="component" value="Unplaced"/>
</dbReference>
<dbReference type="Gene3D" id="2.60.40.150">
    <property type="entry name" value="C2 domain"/>
    <property type="match status" value="2"/>
</dbReference>
<dbReference type="GO" id="GO:0005544">
    <property type="term" value="F:calcium-dependent phospholipid binding"/>
    <property type="evidence" value="ECO:0007669"/>
    <property type="project" value="InterPro"/>
</dbReference>
<evidence type="ECO:0000259" key="1">
    <source>
        <dbReference type="PROSITE" id="PS50004"/>
    </source>
</evidence>
<dbReference type="SUPFAM" id="SSF49562">
    <property type="entry name" value="C2 domain (Calcium/lipid-binding domain, CaLB)"/>
    <property type="match status" value="2"/>
</dbReference>
<proteinExistence type="predicted"/>
<dbReference type="KEGG" id="dord:105994497"/>
<dbReference type="FunFam" id="2.60.40.150:FF:000083">
    <property type="entry name" value="Copine 4"/>
    <property type="match status" value="1"/>
</dbReference>
<keyword evidence="2" id="KW-1185">Reference proteome</keyword>
<dbReference type="CDD" id="cd04048">
    <property type="entry name" value="C2A_Copine"/>
    <property type="match status" value="1"/>
</dbReference>
<evidence type="ECO:0000313" key="3">
    <source>
        <dbReference type="RefSeq" id="XP_012883493.1"/>
    </source>
</evidence>
<dbReference type="InParanoid" id="A0A1S3G3V6"/>
<dbReference type="PANTHER" id="PTHR10857">
    <property type="entry name" value="COPINE"/>
    <property type="match status" value="1"/>
</dbReference>
<dbReference type="Pfam" id="PF00168">
    <property type="entry name" value="C2"/>
    <property type="match status" value="2"/>
</dbReference>
<dbReference type="GO" id="GO:0071277">
    <property type="term" value="P:cellular response to calcium ion"/>
    <property type="evidence" value="ECO:0007669"/>
    <property type="project" value="TreeGrafter"/>
</dbReference>
<dbReference type="RefSeq" id="XP_012883493.1">
    <property type="nucleotide sequence ID" value="XM_013028039.1"/>
</dbReference>
<dbReference type="PROSITE" id="PS50004">
    <property type="entry name" value="C2"/>
    <property type="match status" value="1"/>
</dbReference>
<dbReference type="SMART" id="SM00239">
    <property type="entry name" value="C2"/>
    <property type="match status" value="2"/>
</dbReference>
<dbReference type="CDD" id="cd04047">
    <property type="entry name" value="C2B_Copine"/>
    <property type="match status" value="1"/>
</dbReference>
<dbReference type="GeneID" id="105994497"/>
<dbReference type="InterPro" id="IPR035892">
    <property type="entry name" value="C2_domain_sf"/>
</dbReference>
<dbReference type="Pfam" id="PF07002">
    <property type="entry name" value="Copine"/>
    <property type="match status" value="1"/>
</dbReference>
<gene>
    <name evidence="3" type="primary">Cpne4</name>
</gene>
<dbReference type="STRING" id="10020.ENSDORP00000022020"/>
<organism evidence="2 3">
    <name type="scientific">Dipodomys ordii</name>
    <name type="common">Ord's kangaroo rat</name>
    <dbReference type="NCBI Taxonomy" id="10020"/>
    <lineage>
        <taxon>Eukaryota</taxon>
        <taxon>Metazoa</taxon>
        <taxon>Chordata</taxon>
        <taxon>Craniata</taxon>
        <taxon>Vertebrata</taxon>
        <taxon>Euteleostomi</taxon>
        <taxon>Mammalia</taxon>
        <taxon>Eutheria</taxon>
        <taxon>Euarchontoglires</taxon>
        <taxon>Glires</taxon>
        <taxon>Rodentia</taxon>
        <taxon>Castorimorpha</taxon>
        <taxon>Heteromyidae</taxon>
        <taxon>Dipodomyinae</taxon>
        <taxon>Dipodomys</taxon>
    </lineage>
</organism>
<dbReference type="InterPro" id="IPR010734">
    <property type="entry name" value="Copine_C"/>
</dbReference>
<dbReference type="OrthoDB" id="5855668at2759"/>
<dbReference type="GO" id="GO:0005886">
    <property type="term" value="C:plasma membrane"/>
    <property type="evidence" value="ECO:0007669"/>
    <property type="project" value="TreeGrafter"/>
</dbReference>
<dbReference type="InterPro" id="IPR000008">
    <property type="entry name" value="C2_dom"/>
</dbReference>
<sequence>MKKMSNIYESAANTLGIFNSPCLTKVELRVACKGISDRDALSKPDPCVILKMQSHGQWFEVDRTEVIRTCINPVYSKLFTVDFYFEEVQRLRFEVHDISSNHNGLKEADFLGGMECTLGQIVSQRKLSKSLLKHGNTAGKSSITVIAEELSGNDDYVELAFNARKLDDKDFFSKSDPFLEIFRMNDDATQQLVHRTEVVMNNLSPAWKSFKVSVNSLCSGDPDRRLKVQWECINPKYKAKKKNYKNSGMVILNQCKIHKMHSFLDYIMGGCQIQFTVAIDFTASNGDPRNSCSLHYIHPYQPNEYLKALVAVGEICQDYDSDKMFPAFGFGARIPPEYTVSHDFAINFNEDNPECAGIQGVVEAYQSCLPKLQLYGPTNIAPIIQKVAKSASEETNTKEASASPAALAKSVLAEVPNQVVDYYNGKGIKPKCSSEVYESSRTLAP</sequence>
<dbReference type="AlphaFoldDB" id="A0A1S3G3V6"/>
<accession>A0A1S3G3V6</accession>
<dbReference type="CTD" id="131034"/>
<evidence type="ECO:0000313" key="2">
    <source>
        <dbReference type="Proteomes" id="UP000081671"/>
    </source>
</evidence>
<dbReference type="PANTHER" id="PTHR10857:SF4">
    <property type="entry name" value="COPINE-4"/>
    <property type="match status" value="1"/>
</dbReference>